<comment type="catalytic activity">
    <reaction evidence="6">
        <text>arsenic triglutathione + 3 [thioredoxin]-dithiol + 3 S-adenosyl-L-methionine = trimethylarsine + 3 [thioredoxin]-disulfide + 3 glutathione + 3 S-adenosyl-L-homocysteine + 3 H(+)</text>
        <dbReference type="Rhea" id="RHEA:69432"/>
        <dbReference type="Rhea" id="RHEA-COMP:10698"/>
        <dbReference type="Rhea" id="RHEA-COMP:10700"/>
        <dbReference type="ChEBI" id="CHEBI:15378"/>
        <dbReference type="ChEBI" id="CHEBI:27130"/>
        <dbReference type="ChEBI" id="CHEBI:29950"/>
        <dbReference type="ChEBI" id="CHEBI:50058"/>
        <dbReference type="ChEBI" id="CHEBI:57856"/>
        <dbReference type="ChEBI" id="CHEBI:57925"/>
        <dbReference type="ChEBI" id="CHEBI:59789"/>
        <dbReference type="ChEBI" id="CHEBI:183640"/>
        <dbReference type="EC" id="2.1.1.137"/>
    </reaction>
</comment>
<dbReference type="WBParaSite" id="SVE_0032500.1">
    <property type="protein sequence ID" value="SVE_0032500.1"/>
    <property type="gene ID" value="SVE_0032500"/>
</dbReference>
<dbReference type="InterPro" id="IPR029063">
    <property type="entry name" value="SAM-dependent_MTases_sf"/>
</dbReference>
<comment type="catalytic activity">
    <reaction evidence="5">
        <text>arsenic triglutathione + 2 [thioredoxin]-dithiol + 2 S-adenosyl-L-methionine + H2O = dimethylarsinous acid + 2 [thioredoxin]-disulfide + 3 glutathione + 2 S-adenosyl-L-homocysteine + 2 H(+)</text>
        <dbReference type="Rhea" id="RHEA:69464"/>
        <dbReference type="Rhea" id="RHEA-COMP:10698"/>
        <dbReference type="Rhea" id="RHEA-COMP:10700"/>
        <dbReference type="ChEBI" id="CHEBI:15377"/>
        <dbReference type="ChEBI" id="CHEBI:15378"/>
        <dbReference type="ChEBI" id="CHEBI:23808"/>
        <dbReference type="ChEBI" id="CHEBI:29950"/>
        <dbReference type="ChEBI" id="CHEBI:50058"/>
        <dbReference type="ChEBI" id="CHEBI:57856"/>
        <dbReference type="ChEBI" id="CHEBI:57925"/>
        <dbReference type="ChEBI" id="CHEBI:59789"/>
        <dbReference type="ChEBI" id="CHEBI:183640"/>
        <dbReference type="EC" id="2.1.1.137"/>
    </reaction>
</comment>
<dbReference type="PANTHER" id="PTHR43675">
    <property type="entry name" value="ARSENITE METHYLTRANSFERASE"/>
    <property type="match status" value="1"/>
</dbReference>
<reference evidence="8" key="1">
    <citation type="submission" date="2014-07" db="EMBL/GenBank/DDBJ databases">
        <authorList>
            <person name="Martin A.A"/>
            <person name="De Silva N."/>
        </authorList>
    </citation>
    <scope>NUCLEOTIDE SEQUENCE</scope>
</reference>
<dbReference type="SUPFAM" id="SSF53335">
    <property type="entry name" value="S-adenosyl-L-methionine-dependent methyltransferases"/>
    <property type="match status" value="1"/>
</dbReference>
<feature type="domain" description="Methyltransferase" evidence="7">
    <location>
        <begin position="159"/>
        <end position="294"/>
    </location>
</feature>
<sequence length="334" mass="38624">MTLNQVKSDFLNLLNKLENNEKELFSDWVLSVLKKDVKYVSEFLEPNNEISNEDILDSIASRLRDMVPVDATLTSENVIFQETGPDSDCKPNTTIHVDAFLYDDEFMEYMIEEGTIQPHYCVDCLSSNIQRKNFISHSLSTLQQRYIFNFLLPQFTSFENKIILDLGSRMGAVMYGANIYSNGKSKVIGIEMNKDWCKIQKEIINNEKDLLKKNNDGIVDINVVEGNILDYANILNSADIITMNNVFSFFNDKEEQKKLWKFVFQNFKSGALLVHNPKLDDEYFDHLSMDFNIYDVIEPLNYKSVLKKFSAGDKNIKADCNEIRIYKIKTSLPK</sequence>
<dbReference type="GO" id="GO:0030791">
    <property type="term" value="F:arsenite methyltransferase activity"/>
    <property type="evidence" value="ECO:0007669"/>
    <property type="project" value="UniProtKB-EC"/>
</dbReference>
<evidence type="ECO:0000256" key="6">
    <source>
        <dbReference type="ARBA" id="ARBA00048428"/>
    </source>
</evidence>
<evidence type="ECO:0000256" key="2">
    <source>
        <dbReference type="ARBA" id="ARBA00034521"/>
    </source>
</evidence>
<dbReference type="STRING" id="75913.A0A0K0EUX8"/>
<dbReference type="Proteomes" id="UP000035680">
    <property type="component" value="Unassembled WGS sequence"/>
</dbReference>
<organism evidence="8 9">
    <name type="scientific">Strongyloides venezuelensis</name>
    <name type="common">Threadworm</name>
    <dbReference type="NCBI Taxonomy" id="75913"/>
    <lineage>
        <taxon>Eukaryota</taxon>
        <taxon>Metazoa</taxon>
        <taxon>Ecdysozoa</taxon>
        <taxon>Nematoda</taxon>
        <taxon>Chromadorea</taxon>
        <taxon>Rhabditida</taxon>
        <taxon>Tylenchina</taxon>
        <taxon>Panagrolaimomorpha</taxon>
        <taxon>Strongyloidoidea</taxon>
        <taxon>Strongyloididae</taxon>
        <taxon>Strongyloides</taxon>
    </lineage>
</organism>
<proteinExistence type="inferred from homology"/>
<accession>A0A0K0EUX8</accession>
<evidence type="ECO:0000313" key="8">
    <source>
        <dbReference type="Proteomes" id="UP000035680"/>
    </source>
</evidence>
<comment type="catalytic activity">
    <reaction evidence="4">
        <text>arsenic triglutathione + [thioredoxin]-dithiol + S-adenosyl-L-methionine + 2 H2O = methylarsonous acid + [thioredoxin]-disulfide + 3 glutathione + S-adenosyl-L-homocysteine + H(+)</text>
        <dbReference type="Rhea" id="RHEA:69460"/>
        <dbReference type="Rhea" id="RHEA-COMP:10698"/>
        <dbReference type="Rhea" id="RHEA-COMP:10700"/>
        <dbReference type="ChEBI" id="CHEBI:15377"/>
        <dbReference type="ChEBI" id="CHEBI:15378"/>
        <dbReference type="ChEBI" id="CHEBI:17826"/>
        <dbReference type="ChEBI" id="CHEBI:29950"/>
        <dbReference type="ChEBI" id="CHEBI:50058"/>
        <dbReference type="ChEBI" id="CHEBI:57856"/>
        <dbReference type="ChEBI" id="CHEBI:57925"/>
        <dbReference type="ChEBI" id="CHEBI:59789"/>
        <dbReference type="ChEBI" id="CHEBI:183640"/>
        <dbReference type="EC" id="2.1.1.137"/>
    </reaction>
</comment>
<evidence type="ECO:0000256" key="1">
    <source>
        <dbReference type="ARBA" id="ARBA00034487"/>
    </source>
</evidence>
<name>A0A0K0EUX8_STRVS</name>
<dbReference type="Gene3D" id="3.40.50.150">
    <property type="entry name" value="Vaccinia Virus protein VP39"/>
    <property type="match status" value="1"/>
</dbReference>
<dbReference type="EC" id="2.1.1.137" evidence="2"/>
<dbReference type="Pfam" id="PF13847">
    <property type="entry name" value="Methyltransf_31"/>
    <property type="match status" value="1"/>
</dbReference>
<evidence type="ECO:0000256" key="5">
    <source>
        <dbReference type="ARBA" id="ARBA00047943"/>
    </source>
</evidence>
<evidence type="ECO:0000313" key="9">
    <source>
        <dbReference type="WBParaSite" id="SVE_0032500.1"/>
    </source>
</evidence>
<dbReference type="PANTHER" id="PTHR43675:SF1">
    <property type="entry name" value="RIKEN CDNA 2700097O09 GENE"/>
    <property type="match status" value="1"/>
</dbReference>
<keyword evidence="8" id="KW-1185">Reference proteome</keyword>
<evidence type="ECO:0000259" key="7">
    <source>
        <dbReference type="Pfam" id="PF13847"/>
    </source>
</evidence>
<dbReference type="InterPro" id="IPR026669">
    <property type="entry name" value="Arsenite_MeTrfase-like"/>
</dbReference>
<evidence type="ECO:0000256" key="3">
    <source>
        <dbReference type="ARBA" id="ARBA00034545"/>
    </source>
</evidence>
<dbReference type="AlphaFoldDB" id="A0A0K0EUX8"/>
<reference evidence="9" key="2">
    <citation type="submission" date="2015-08" db="UniProtKB">
        <authorList>
            <consortium name="WormBaseParasite"/>
        </authorList>
    </citation>
    <scope>IDENTIFICATION</scope>
</reference>
<protein>
    <recommendedName>
        <fullName evidence="3">Arsenite methyltransferase</fullName>
        <ecNumber evidence="2">2.1.1.137</ecNumber>
    </recommendedName>
</protein>
<dbReference type="InterPro" id="IPR025714">
    <property type="entry name" value="Methyltranfer_dom"/>
</dbReference>
<comment type="similarity">
    <text evidence="1">Belongs to the methyltransferase superfamily. Arsenite methyltransferase family.</text>
</comment>
<evidence type="ECO:0000256" key="4">
    <source>
        <dbReference type="ARBA" id="ARBA00047941"/>
    </source>
</evidence>